<evidence type="ECO:0000256" key="4">
    <source>
        <dbReference type="SAM" id="MobiDB-lite"/>
    </source>
</evidence>
<comment type="caution">
    <text evidence="7">The sequence shown here is derived from an EMBL/GenBank/DDBJ whole genome shotgun (WGS) entry which is preliminary data.</text>
</comment>
<feature type="compositionally biased region" description="Polar residues" evidence="4">
    <location>
        <begin position="227"/>
        <end position="237"/>
    </location>
</feature>
<dbReference type="GO" id="GO:0016491">
    <property type="term" value="F:oxidoreductase activity"/>
    <property type="evidence" value="ECO:0007669"/>
    <property type="project" value="InterPro"/>
</dbReference>
<accession>A0A0C1NKB8</accession>
<gene>
    <name evidence="7" type="ORF">DA73_0207885</name>
    <name evidence="6" type="ORF">DA73_0400021265</name>
</gene>
<evidence type="ECO:0000256" key="2">
    <source>
        <dbReference type="ARBA" id="ARBA00022723"/>
    </source>
</evidence>
<dbReference type="Proteomes" id="UP000029738">
    <property type="component" value="Unassembled WGS sequence"/>
</dbReference>
<dbReference type="EMBL" id="JHEG02000019">
    <property type="protein sequence ID" value="KIE13276.1"/>
    <property type="molecule type" value="Genomic_DNA"/>
</dbReference>
<dbReference type="SUPFAM" id="SSF48056">
    <property type="entry name" value="Di-copper centre-containing domain"/>
    <property type="match status" value="1"/>
</dbReference>
<comment type="similarity">
    <text evidence="1">Belongs to the tyrosinase family.</text>
</comment>
<dbReference type="PANTHER" id="PTHR11474:SF126">
    <property type="entry name" value="TYROSINASE-LIKE PROTEIN TYR-1-RELATED"/>
    <property type="match status" value="1"/>
</dbReference>
<feature type="region of interest" description="Disordered" evidence="4">
    <location>
        <begin position="207"/>
        <end position="243"/>
    </location>
</feature>
<evidence type="ECO:0000313" key="7">
    <source>
        <dbReference type="EMBL" id="KIE13276.1"/>
    </source>
</evidence>
<dbReference type="AlphaFoldDB" id="A0A0C1NKB8"/>
<feature type="compositionally biased region" description="Low complexity" evidence="4">
    <location>
        <begin position="207"/>
        <end position="226"/>
    </location>
</feature>
<reference evidence="7" key="1">
    <citation type="journal article" date="2015" name="Genome Announc.">
        <title>Draft Genome Sequence of Tolypothrix boutellei Strain VB521301.</title>
        <authorList>
            <person name="Chandrababunaidu M.M."/>
            <person name="Singh D."/>
            <person name="Sen D."/>
            <person name="Bhan S."/>
            <person name="Das S."/>
            <person name="Gupta A."/>
            <person name="Adhikary S.P."/>
            <person name="Tripathy S."/>
        </authorList>
    </citation>
    <scope>NUCLEOTIDE SEQUENCE</scope>
    <source>
        <strain evidence="7">VB521301</strain>
    </source>
</reference>
<dbReference type="EMBL" id="JHEG04000001">
    <property type="protein sequence ID" value="KAF3887742.1"/>
    <property type="molecule type" value="Genomic_DNA"/>
</dbReference>
<dbReference type="Pfam" id="PF00264">
    <property type="entry name" value="Tyrosinase"/>
    <property type="match status" value="1"/>
</dbReference>
<dbReference type="InterPro" id="IPR002227">
    <property type="entry name" value="Tyrosinase_Cu-bd"/>
</dbReference>
<keyword evidence="2" id="KW-0479">Metal-binding</keyword>
<sequence>MKISRKTIRTLILSGLVAVTIVFGTPAISYNAEPHKHEHVSINKTLAALDVKQNSSASIYSDSLHLAHTQAVTQKVRKNVVDLTSEEKHAFVNALQTLKHTFPEGSQLSIYDQFVAVHVAAMGLMFDGARGPAAGHDGAHESDLFLPWHREFIHRFEQALQSVNPDVTLPYWDWTNAQALSVIFQDDFMGPNGQGVTLSIPLDLGNASGGSPTSSNGSANGASDGSTQPNGSDSGSGVPNLVEVQGGPVVSGPFSLASGWVLNPDLHFKPSGETFGNTILRFLQVPPTNNYPVPQEDVEQLFPINDYKTFRQALEGFIKPSSTGQPTPGVFQHNYFHSFVGGATFDPAVGRPDPLGTMADLAGSINDPVFWLIHSNVDRLWAEWQEKGHAGSAYYPASGNKYGENLNDRLWPWDGGESTPANWGPGDLLSLLPSFSSDDIVTPADTLNYKKYGYTYDTLKVSSWRRPYKREKKVAGI</sequence>
<organism evidence="7">
    <name type="scientific">Tolypothrix bouteillei VB521301</name>
    <dbReference type="NCBI Taxonomy" id="1479485"/>
    <lineage>
        <taxon>Bacteria</taxon>
        <taxon>Bacillati</taxon>
        <taxon>Cyanobacteriota</taxon>
        <taxon>Cyanophyceae</taxon>
        <taxon>Nostocales</taxon>
        <taxon>Tolypothrichaceae</taxon>
        <taxon>Tolypothrix</taxon>
    </lineage>
</organism>
<dbReference type="OrthoDB" id="2874181at2"/>
<evidence type="ECO:0000256" key="3">
    <source>
        <dbReference type="ARBA" id="ARBA00023008"/>
    </source>
</evidence>
<dbReference type="PANTHER" id="PTHR11474">
    <property type="entry name" value="TYROSINASE FAMILY MEMBER"/>
    <property type="match status" value="1"/>
</dbReference>
<evidence type="ECO:0000313" key="6">
    <source>
        <dbReference type="EMBL" id="KAF3887742.1"/>
    </source>
</evidence>
<keyword evidence="3" id="KW-0186">Copper</keyword>
<protein>
    <submittedName>
        <fullName evidence="6 7">Tyrosinase</fullName>
    </submittedName>
</protein>
<name>A0A0C1NKB8_9CYAN</name>
<evidence type="ECO:0000313" key="8">
    <source>
        <dbReference type="Proteomes" id="UP000029738"/>
    </source>
</evidence>
<evidence type="ECO:0000256" key="1">
    <source>
        <dbReference type="ARBA" id="ARBA00009928"/>
    </source>
</evidence>
<dbReference type="PROSITE" id="PS00498">
    <property type="entry name" value="TYROSINASE_2"/>
    <property type="match status" value="1"/>
</dbReference>
<dbReference type="GO" id="GO:0046872">
    <property type="term" value="F:metal ion binding"/>
    <property type="evidence" value="ECO:0007669"/>
    <property type="project" value="UniProtKB-KW"/>
</dbReference>
<reference evidence="6" key="2">
    <citation type="submission" date="2019-11" db="EMBL/GenBank/DDBJ databases">
        <title>Improved Assembly of Tolypothrix boutellei genome.</title>
        <authorList>
            <person name="Sarangi A.N."/>
            <person name="Mukherjee M."/>
            <person name="Ghosh S."/>
            <person name="Singh D."/>
            <person name="Das A."/>
            <person name="Kant S."/>
            <person name="Prusty A."/>
            <person name="Tripathy S."/>
        </authorList>
    </citation>
    <scope>NUCLEOTIDE SEQUENCE</scope>
    <source>
        <strain evidence="6">VB521301</strain>
    </source>
</reference>
<dbReference type="STRING" id="1479485.DA73_0207885"/>
<evidence type="ECO:0000259" key="5">
    <source>
        <dbReference type="PROSITE" id="PS00498"/>
    </source>
</evidence>
<dbReference type="InterPro" id="IPR008922">
    <property type="entry name" value="Di-copper_centre_dom_sf"/>
</dbReference>
<dbReference type="InterPro" id="IPR050316">
    <property type="entry name" value="Tyrosinase/Hemocyanin"/>
</dbReference>
<dbReference type="Gene3D" id="1.10.1280.10">
    <property type="entry name" value="Di-copper center containing domain from catechol oxidase"/>
    <property type="match status" value="1"/>
</dbReference>
<keyword evidence="8" id="KW-1185">Reference proteome</keyword>
<feature type="domain" description="Tyrosinase copper-binding" evidence="5">
    <location>
        <begin position="367"/>
        <end position="378"/>
    </location>
</feature>
<proteinExistence type="inferred from homology"/>
<dbReference type="RefSeq" id="WP_038085250.1">
    <property type="nucleotide sequence ID" value="NZ_JHEG04000001.1"/>
</dbReference>
<dbReference type="PRINTS" id="PR00092">
    <property type="entry name" value="TYROSINASE"/>
</dbReference>